<reference evidence="1" key="1">
    <citation type="journal article" date="2017" name="Nature">
        <title>The sunflower genome provides insights into oil metabolism, flowering and Asterid evolution.</title>
        <authorList>
            <person name="Badouin H."/>
            <person name="Gouzy J."/>
            <person name="Grassa C.J."/>
            <person name="Murat F."/>
            <person name="Staton S.E."/>
            <person name="Cottret L."/>
            <person name="Lelandais-Briere C."/>
            <person name="Owens G.L."/>
            <person name="Carrere S."/>
            <person name="Mayjonade B."/>
            <person name="Legrand L."/>
            <person name="Gill N."/>
            <person name="Kane N.C."/>
            <person name="Bowers J.E."/>
            <person name="Hubner S."/>
            <person name="Bellec A."/>
            <person name="Berard A."/>
            <person name="Berges H."/>
            <person name="Blanchet N."/>
            <person name="Boniface M.C."/>
            <person name="Brunel D."/>
            <person name="Catrice O."/>
            <person name="Chaidir N."/>
            <person name="Claudel C."/>
            <person name="Donnadieu C."/>
            <person name="Faraut T."/>
            <person name="Fievet G."/>
            <person name="Helmstetter N."/>
            <person name="King M."/>
            <person name="Knapp S.J."/>
            <person name="Lai Z."/>
            <person name="Le Paslier M.C."/>
            <person name="Lippi Y."/>
            <person name="Lorenzon L."/>
            <person name="Mandel J.R."/>
            <person name="Marage G."/>
            <person name="Marchand G."/>
            <person name="Marquand E."/>
            <person name="Bret-Mestries E."/>
            <person name="Morien E."/>
            <person name="Nambeesan S."/>
            <person name="Nguyen T."/>
            <person name="Pegot-Espagnet P."/>
            <person name="Pouilly N."/>
            <person name="Raftis F."/>
            <person name="Sallet E."/>
            <person name="Schiex T."/>
            <person name="Thomas J."/>
            <person name="Vandecasteele C."/>
            <person name="Vares D."/>
            <person name="Vear F."/>
            <person name="Vautrin S."/>
            <person name="Crespi M."/>
            <person name="Mangin B."/>
            <person name="Burke J.M."/>
            <person name="Salse J."/>
            <person name="Munos S."/>
            <person name="Vincourt P."/>
            <person name="Rieseberg L.H."/>
            <person name="Langlade N.B."/>
        </authorList>
    </citation>
    <scope>NUCLEOTIDE SEQUENCE</scope>
    <source>
        <tissue evidence="1">Leaves</tissue>
    </source>
</reference>
<reference evidence="1" key="2">
    <citation type="submission" date="2020-06" db="EMBL/GenBank/DDBJ databases">
        <title>Helianthus annuus Genome sequencing and assembly Release 2.</title>
        <authorList>
            <person name="Gouzy J."/>
            <person name="Langlade N."/>
            <person name="Munos S."/>
        </authorList>
    </citation>
    <scope>NUCLEOTIDE SEQUENCE</scope>
    <source>
        <tissue evidence="1">Leaves</tissue>
    </source>
</reference>
<dbReference type="AlphaFoldDB" id="A0A9K3GTF3"/>
<dbReference type="Proteomes" id="UP000215914">
    <property type="component" value="Unassembled WGS sequence"/>
</dbReference>
<protein>
    <submittedName>
        <fullName evidence="1">Uncharacterized protein</fullName>
    </submittedName>
</protein>
<proteinExistence type="predicted"/>
<gene>
    <name evidence="1" type="ORF">HanXRQr2_Chr17g0783531</name>
</gene>
<organism evidence="1 2">
    <name type="scientific">Helianthus annuus</name>
    <name type="common">Common sunflower</name>
    <dbReference type="NCBI Taxonomy" id="4232"/>
    <lineage>
        <taxon>Eukaryota</taxon>
        <taxon>Viridiplantae</taxon>
        <taxon>Streptophyta</taxon>
        <taxon>Embryophyta</taxon>
        <taxon>Tracheophyta</taxon>
        <taxon>Spermatophyta</taxon>
        <taxon>Magnoliopsida</taxon>
        <taxon>eudicotyledons</taxon>
        <taxon>Gunneridae</taxon>
        <taxon>Pentapetalae</taxon>
        <taxon>asterids</taxon>
        <taxon>campanulids</taxon>
        <taxon>Asterales</taxon>
        <taxon>Asteraceae</taxon>
        <taxon>Asteroideae</taxon>
        <taxon>Heliantheae alliance</taxon>
        <taxon>Heliantheae</taxon>
        <taxon>Helianthus</taxon>
    </lineage>
</organism>
<comment type="caution">
    <text evidence="1">The sequence shown here is derived from an EMBL/GenBank/DDBJ whole genome shotgun (WGS) entry which is preliminary data.</text>
</comment>
<evidence type="ECO:0000313" key="2">
    <source>
        <dbReference type="Proteomes" id="UP000215914"/>
    </source>
</evidence>
<dbReference type="Gramene" id="mRNA:HanXRQr2_Chr17g0783531">
    <property type="protein sequence ID" value="mRNA:HanXRQr2_Chr17g0783531"/>
    <property type="gene ID" value="HanXRQr2_Chr17g0783531"/>
</dbReference>
<dbReference type="EMBL" id="MNCJ02000332">
    <property type="protein sequence ID" value="KAF5753744.1"/>
    <property type="molecule type" value="Genomic_DNA"/>
</dbReference>
<sequence>MPITPTPPSSGLHVSKYGDKLTSELMAALSRDLFKDFVRFP</sequence>
<name>A0A9K3GTF3_HELAN</name>
<evidence type="ECO:0000313" key="1">
    <source>
        <dbReference type="EMBL" id="KAF5753744.1"/>
    </source>
</evidence>
<keyword evidence="2" id="KW-1185">Reference proteome</keyword>
<accession>A0A9K3GTF3</accession>